<name>T0YCL6_9ZZZZ</name>
<accession>T0YCL6</accession>
<dbReference type="SUPFAM" id="SSF53756">
    <property type="entry name" value="UDP-Glycosyltransferase/glycogen phosphorylase"/>
    <property type="match status" value="1"/>
</dbReference>
<dbReference type="GO" id="GO:0005975">
    <property type="term" value="P:carbohydrate metabolic process"/>
    <property type="evidence" value="ECO:0007669"/>
    <property type="project" value="InterPro"/>
</dbReference>
<dbReference type="PANTHER" id="PTHR42655">
    <property type="entry name" value="GLYCOGEN PHOSPHORYLASE"/>
    <property type="match status" value="1"/>
</dbReference>
<feature type="non-terminal residue" evidence="2">
    <location>
        <position position="578"/>
    </location>
</feature>
<dbReference type="GO" id="GO:0008184">
    <property type="term" value="F:glycogen phosphorylase activity"/>
    <property type="evidence" value="ECO:0007669"/>
    <property type="project" value="InterPro"/>
</dbReference>
<sequence>MLDEFVSLPRVAYFSMEVALRNEIPTYAGGLGVLAGDTLRSAADLQLPLVGVTLVSRAGYFRQGIDAAGRQVERPATWDPARWAQPLDAKVAVRIEDRPVWVSVWLYVIESHLGGRTPVLMLDTNLPENRVEDRDITHYLYGGDDAYRLKQEMVLGFGGVRILRALAFEISAYHMNEGHSALLGVELLRRFAYLADDLRPGDPPYDLPRVRDLCRFTTHTPVEAGHDRFSYDLVKQLLASSVYGYDDRKVPKPGELGTEHGPIDFSVLTALAGPDALNMTQLALACSDFVNGVAKRHAEVSARMYPGHQVRAITNGVHPYTWCVASFRAVYDRHVPGWHHEPELLVRVHGVADSEILEAHAEAKQALISRVKALTDVTLDPAVATFGFARRMTAYKRPEMLFTDIGRLKSIARRHPLQIVLAGKAHPHDQEGKQLIERLHEHARDLAGAIPVVFLPDYDLELALLMVSGTDVWLNTPLPPLEASGTSGMKAAFNGVPSLSVCDGWWVEGCIEGVTGWAVEDAGSLYGKLEGVVLPQFYATEDGRHAWVRIMKAVIAINAAYFNSHRMMRRYATEAYLR</sequence>
<dbReference type="AlphaFoldDB" id="T0YCL6"/>
<protein>
    <submittedName>
        <fullName evidence="2">Alpha-glucan phosphorylase</fullName>
    </submittedName>
</protein>
<evidence type="ECO:0000313" key="2">
    <source>
        <dbReference type="EMBL" id="EQD30868.1"/>
    </source>
</evidence>
<dbReference type="InterPro" id="IPR000811">
    <property type="entry name" value="Glyco_trans_35"/>
</dbReference>
<evidence type="ECO:0000256" key="1">
    <source>
        <dbReference type="ARBA" id="ARBA00006047"/>
    </source>
</evidence>
<organism evidence="2">
    <name type="scientific">mine drainage metagenome</name>
    <dbReference type="NCBI Taxonomy" id="410659"/>
    <lineage>
        <taxon>unclassified sequences</taxon>
        <taxon>metagenomes</taxon>
        <taxon>ecological metagenomes</taxon>
    </lineage>
</organism>
<dbReference type="InterPro" id="IPR052182">
    <property type="entry name" value="Glycogen/Maltodextrin_Phosph"/>
</dbReference>
<dbReference type="InterPro" id="IPR011834">
    <property type="entry name" value="Agluc_phsphrylas"/>
</dbReference>
<comment type="caution">
    <text evidence="2">The sequence shown here is derived from an EMBL/GenBank/DDBJ whole genome shotgun (WGS) entry which is preliminary data.</text>
</comment>
<dbReference type="Pfam" id="PF00343">
    <property type="entry name" value="Phosphorylase"/>
    <property type="match status" value="1"/>
</dbReference>
<dbReference type="NCBIfam" id="TIGR02094">
    <property type="entry name" value="more_P_ylases"/>
    <property type="match status" value="1"/>
</dbReference>
<reference evidence="2" key="2">
    <citation type="journal article" date="2014" name="ISME J.">
        <title>Microbial stratification in low pH oxic and suboxic macroscopic growths along an acid mine drainage.</title>
        <authorList>
            <person name="Mendez-Garcia C."/>
            <person name="Mesa V."/>
            <person name="Sprenger R.R."/>
            <person name="Richter M."/>
            <person name="Diez M.S."/>
            <person name="Solano J."/>
            <person name="Bargiela R."/>
            <person name="Golyshina O.V."/>
            <person name="Manteca A."/>
            <person name="Ramos J.L."/>
            <person name="Gallego J.R."/>
            <person name="Llorente I."/>
            <person name="Martins Dos Santos V.A."/>
            <person name="Jensen O.N."/>
            <person name="Pelaez A.I."/>
            <person name="Sanchez J."/>
            <person name="Ferrer M."/>
        </authorList>
    </citation>
    <scope>NUCLEOTIDE SEQUENCE</scope>
</reference>
<dbReference type="EMBL" id="AUZX01014895">
    <property type="protein sequence ID" value="EQD30868.1"/>
    <property type="molecule type" value="Genomic_DNA"/>
</dbReference>
<dbReference type="GO" id="GO:0030170">
    <property type="term" value="F:pyridoxal phosphate binding"/>
    <property type="evidence" value="ECO:0007669"/>
    <property type="project" value="InterPro"/>
</dbReference>
<comment type="similarity">
    <text evidence="1">Belongs to the glycogen phosphorylase family.</text>
</comment>
<proteinExistence type="inferred from homology"/>
<dbReference type="PANTHER" id="PTHR42655:SF1">
    <property type="entry name" value="GLYCOGEN PHOSPHORYLASE"/>
    <property type="match status" value="1"/>
</dbReference>
<reference evidence="2" key="1">
    <citation type="submission" date="2013-08" db="EMBL/GenBank/DDBJ databases">
        <authorList>
            <person name="Mendez C."/>
            <person name="Richter M."/>
            <person name="Ferrer M."/>
            <person name="Sanchez J."/>
        </authorList>
    </citation>
    <scope>NUCLEOTIDE SEQUENCE</scope>
</reference>
<dbReference type="Gene3D" id="3.40.50.2000">
    <property type="entry name" value="Glycogen Phosphorylase B"/>
    <property type="match status" value="2"/>
</dbReference>
<gene>
    <name evidence="2" type="ORF">B1A_20191</name>
</gene>